<dbReference type="EMBL" id="FTMP01000001">
    <property type="protein sequence ID" value="SIP93925.1"/>
    <property type="molecule type" value="Genomic_DNA"/>
</dbReference>
<protein>
    <recommendedName>
        <fullName evidence="4">DUF1329 domain-containing protein</fullName>
    </recommendedName>
</protein>
<organism evidence="2 3">
    <name type="scientific">Aquipseudomonas alcaligenes</name>
    <name type="common">Pseudomonas alcaligenes</name>
    <dbReference type="NCBI Taxonomy" id="43263"/>
    <lineage>
        <taxon>Bacteria</taxon>
        <taxon>Pseudomonadati</taxon>
        <taxon>Pseudomonadota</taxon>
        <taxon>Gammaproteobacteria</taxon>
        <taxon>Pseudomonadales</taxon>
        <taxon>Pseudomonadaceae</taxon>
        <taxon>Aquipseudomonas</taxon>
    </lineage>
</organism>
<proteinExistence type="predicted"/>
<dbReference type="Gene3D" id="2.50.20.10">
    <property type="entry name" value="Lipoprotein localisation LolA/LolB/LppX"/>
    <property type="match status" value="1"/>
</dbReference>
<reference evidence="2 3" key="1">
    <citation type="submission" date="2017-01" db="EMBL/GenBank/DDBJ databases">
        <authorList>
            <person name="Mah S.A."/>
            <person name="Swanson W.J."/>
            <person name="Moy G.W."/>
            <person name="Vacquier V.D."/>
        </authorList>
    </citation>
    <scope>NUCLEOTIDE SEQUENCE [LARGE SCALE GENOMIC DNA]</scope>
    <source>
        <strain evidence="2 3">RU36E</strain>
    </source>
</reference>
<keyword evidence="1" id="KW-0732">Signal</keyword>
<feature type="signal peptide" evidence="1">
    <location>
        <begin position="1"/>
        <end position="26"/>
    </location>
</feature>
<name>A0A1N6NP97_AQUAC</name>
<evidence type="ECO:0008006" key="4">
    <source>
        <dbReference type="Google" id="ProtNLM"/>
    </source>
</evidence>
<dbReference type="Pfam" id="PF07044">
    <property type="entry name" value="DUF1329"/>
    <property type="match status" value="1"/>
</dbReference>
<evidence type="ECO:0000313" key="2">
    <source>
        <dbReference type="EMBL" id="SIP93925.1"/>
    </source>
</evidence>
<dbReference type="Proteomes" id="UP000185841">
    <property type="component" value="Unassembled WGS sequence"/>
</dbReference>
<dbReference type="CDD" id="cd16329">
    <property type="entry name" value="LolA_like"/>
    <property type="match status" value="1"/>
</dbReference>
<gene>
    <name evidence="2" type="ORF">SAMN05878282_101448</name>
</gene>
<evidence type="ECO:0000256" key="1">
    <source>
        <dbReference type="SAM" id="SignalP"/>
    </source>
</evidence>
<accession>A0A1N6NP97</accession>
<sequence length="444" mass="50330">MHTSSKTSLRILGCLTLLGLAQVSYAELTPFGAQQEGNASGTIPAWEGRLAQMPATWKLRDPDPLAGEKPLFTINAANVSQYADRLPDGQVALIKQTPNYFINVYPSYRSCGYPQSVLDRTKQFAGQAHIGADGWSLENAAGAAIPFPEPKSGIEVVWNYKMRYMGKGRRYQSSLMLPSRSGSIFEAKQWNYEFYPHSDPELQVGSEAYGVESKNLYEVLTPSARAGELYMIHSYMDRPQDAWIYFPGQRRVRRAPSFAYDNPVAGSDGLYMVDQIHMYSGAPDRYDFKLLGKRELVTPYNTYEFAAKTNKYADLLQTDSLKPGVKRYELHRLWVVQATVKPGKRHTYAKRMMYFDEDSWSLQHVDNYDAKGNLWRVQDHSLVVAPELGTCINAGFEMYDLIAKRYLVDDYMQEGELIDLKAGDTGDVNDGMFNPSELRRRGER</sequence>
<dbReference type="AlphaFoldDB" id="A0A1N6NP97"/>
<dbReference type="RefSeq" id="WP_083690748.1">
    <property type="nucleotide sequence ID" value="NZ_FTMP01000001.1"/>
</dbReference>
<evidence type="ECO:0000313" key="3">
    <source>
        <dbReference type="Proteomes" id="UP000185841"/>
    </source>
</evidence>
<dbReference type="InterPro" id="IPR010752">
    <property type="entry name" value="DUF1329"/>
</dbReference>
<feature type="chain" id="PRO_5012003452" description="DUF1329 domain-containing protein" evidence="1">
    <location>
        <begin position="27"/>
        <end position="444"/>
    </location>
</feature>